<comment type="caution">
    <text evidence="1">The sequence shown here is derived from an EMBL/GenBank/DDBJ whole genome shotgun (WGS) entry which is preliminary data.</text>
</comment>
<gene>
    <name evidence="1" type="ORF">M9Y10_044425</name>
</gene>
<dbReference type="InterPro" id="IPR006461">
    <property type="entry name" value="PLAC_motif_containing"/>
</dbReference>
<sequence>MSSSYQHRLFGCFSDLSVCTYGLFLPFCLTADTWARIRHERCTICHCLCLNHPFWIRQFIKNRYGMETNYVGDCIIYTFCYPCANCQDAREVRTRDLI</sequence>
<dbReference type="PANTHER" id="PTHR15907">
    <property type="entry name" value="DUF614 FAMILY PROTEIN-RELATED"/>
    <property type="match status" value="1"/>
</dbReference>
<protein>
    <submittedName>
        <fullName evidence="1">Uncharacterized protein</fullName>
    </submittedName>
</protein>
<dbReference type="Pfam" id="PF04749">
    <property type="entry name" value="PLAC8"/>
    <property type="match status" value="1"/>
</dbReference>
<name>A0ABR2JSB0_9EUKA</name>
<reference evidence="1 2" key="1">
    <citation type="submission" date="2024-04" db="EMBL/GenBank/DDBJ databases">
        <title>Tritrichomonas musculus Genome.</title>
        <authorList>
            <person name="Alves-Ferreira E."/>
            <person name="Grigg M."/>
            <person name="Lorenzi H."/>
            <person name="Galac M."/>
        </authorList>
    </citation>
    <scope>NUCLEOTIDE SEQUENCE [LARGE SCALE GENOMIC DNA]</scope>
    <source>
        <strain evidence="1 2">EAF2021</strain>
    </source>
</reference>
<keyword evidence="2" id="KW-1185">Reference proteome</keyword>
<dbReference type="NCBIfam" id="TIGR01571">
    <property type="entry name" value="A_thal_Cys_rich"/>
    <property type="match status" value="1"/>
</dbReference>
<evidence type="ECO:0000313" key="1">
    <source>
        <dbReference type="EMBL" id="KAK8881789.1"/>
    </source>
</evidence>
<organism evidence="1 2">
    <name type="scientific">Tritrichomonas musculus</name>
    <dbReference type="NCBI Taxonomy" id="1915356"/>
    <lineage>
        <taxon>Eukaryota</taxon>
        <taxon>Metamonada</taxon>
        <taxon>Parabasalia</taxon>
        <taxon>Tritrichomonadida</taxon>
        <taxon>Tritrichomonadidae</taxon>
        <taxon>Tritrichomonas</taxon>
    </lineage>
</organism>
<accession>A0ABR2JSB0</accession>
<dbReference type="EMBL" id="JAPFFF010000009">
    <property type="protein sequence ID" value="KAK8881789.1"/>
    <property type="molecule type" value="Genomic_DNA"/>
</dbReference>
<dbReference type="Proteomes" id="UP001470230">
    <property type="component" value="Unassembled WGS sequence"/>
</dbReference>
<evidence type="ECO:0000313" key="2">
    <source>
        <dbReference type="Proteomes" id="UP001470230"/>
    </source>
</evidence>
<proteinExistence type="predicted"/>